<dbReference type="Gene3D" id="3.40.630.30">
    <property type="match status" value="1"/>
</dbReference>
<accession>A0A1Q6HVA9</accession>
<evidence type="ECO:0000313" key="1">
    <source>
        <dbReference type="EMBL" id="OKZ30578.1"/>
    </source>
</evidence>
<evidence type="ECO:0000313" key="2">
    <source>
        <dbReference type="Proteomes" id="UP000186549"/>
    </source>
</evidence>
<dbReference type="Proteomes" id="UP000186549">
    <property type="component" value="Unassembled WGS sequence"/>
</dbReference>
<comment type="caution">
    <text evidence="1">The sequence shown here is derived from an EMBL/GenBank/DDBJ whole genome shotgun (WGS) entry which is preliminary data.</text>
</comment>
<dbReference type="SUPFAM" id="SSF55729">
    <property type="entry name" value="Acyl-CoA N-acyltransferases (Nat)"/>
    <property type="match status" value="1"/>
</dbReference>
<gene>
    <name evidence="1" type="ORF">BHV79_15525</name>
</gene>
<dbReference type="PANTHER" id="PTHR43415:SF3">
    <property type="entry name" value="GNAT-FAMILY ACETYLTRANSFERASE"/>
    <property type="match status" value="1"/>
</dbReference>
<dbReference type="Pfam" id="PF13420">
    <property type="entry name" value="Acetyltransf_4"/>
    <property type="match status" value="1"/>
</dbReference>
<dbReference type="AlphaFoldDB" id="A0A1Q6HVA9"/>
<reference evidence="1 2" key="1">
    <citation type="journal article" date="2016" name="Nat. Biotechnol.">
        <title>Measurement of bacterial replication rates in microbial communities.</title>
        <authorList>
            <person name="Brown C.T."/>
            <person name="Olm M.R."/>
            <person name="Thomas B.C."/>
            <person name="Banfield J.F."/>
        </authorList>
    </citation>
    <scope>NUCLEOTIDE SEQUENCE [LARGE SCALE GENOMIC DNA]</scope>
    <source>
        <strain evidence="1">45_41</strain>
    </source>
</reference>
<dbReference type="PANTHER" id="PTHR43415">
    <property type="entry name" value="SPERMIDINE N(1)-ACETYLTRANSFERASE"/>
    <property type="match status" value="1"/>
</dbReference>
<dbReference type="EMBL" id="MNQU01000275">
    <property type="protein sequence ID" value="OKZ30578.1"/>
    <property type="molecule type" value="Genomic_DNA"/>
</dbReference>
<dbReference type="RefSeq" id="WP_413565096.1">
    <property type="nucleotide sequence ID" value="NZ_JBCHEQ010000007.1"/>
</dbReference>
<protein>
    <submittedName>
        <fullName evidence="1">GNAT family N-acetyltransferase</fullName>
    </submittedName>
</protein>
<sequence>MKIFLRPITINDSHLIVKWRNNSTVLSHCMSKIEITEESHLKFFKENIETGKYKQFIVERLDDDFAVVAYPIATVYLKDMDYNNKRCELCIFTSSDREWRSESQSIAIKMLVEKAFNEYGMHKVYSYVFYKYSNEIELLKHAGFEVEAMLKSEAQVKEDHFEDIVRLSIFKK</sequence>
<proteinExistence type="predicted"/>
<keyword evidence="1" id="KW-0808">Transferase</keyword>
<dbReference type="InterPro" id="IPR016181">
    <property type="entry name" value="Acyl_CoA_acyltransferase"/>
</dbReference>
<dbReference type="GO" id="GO:0016740">
    <property type="term" value="F:transferase activity"/>
    <property type="evidence" value="ECO:0007669"/>
    <property type="project" value="UniProtKB-KW"/>
</dbReference>
<name>A0A1Q6HVA9_BACUN</name>
<organism evidence="1 2">
    <name type="scientific">Bacteroides uniformis</name>
    <dbReference type="NCBI Taxonomy" id="820"/>
    <lineage>
        <taxon>Bacteria</taxon>
        <taxon>Pseudomonadati</taxon>
        <taxon>Bacteroidota</taxon>
        <taxon>Bacteroidia</taxon>
        <taxon>Bacteroidales</taxon>
        <taxon>Bacteroidaceae</taxon>
        <taxon>Bacteroides</taxon>
    </lineage>
</organism>